<feature type="domain" description="HTH tetR-type" evidence="5">
    <location>
        <begin position="238"/>
        <end position="298"/>
    </location>
</feature>
<feature type="region of interest" description="Disordered" evidence="4">
    <location>
        <begin position="1"/>
        <end position="22"/>
    </location>
</feature>
<protein>
    <recommendedName>
        <fullName evidence="5">HTH tetR-type domain-containing protein</fullName>
    </recommendedName>
</protein>
<organism evidence="6">
    <name type="scientific">marine sediment metagenome</name>
    <dbReference type="NCBI Taxonomy" id="412755"/>
    <lineage>
        <taxon>unclassified sequences</taxon>
        <taxon>metagenomes</taxon>
        <taxon>ecological metagenomes</taxon>
    </lineage>
</organism>
<evidence type="ECO:0000313" key="6">
    <source>
        <dbReference type="EMBL" id="KKN87763.1"/>
    </source>
</evidence>
<dbReference type="PROSITE" id="PS01081">
    <property type="entry name" value="HTH_TETR_1"/>
    <property type="match status" value="1"/>
</dbReference>
<dbReference type="InterPro" id="IPR050109">
    <property type="entry name" value="HTH-type_TetR-like_transc_reg"/>
</dbReference>
<name>A0A0F9X883_9ZZZZ</name>
<dbReference type="PANTHER" id="PTHR30055">
    <property type="entry name" value="HTH-TYPE TRANSCRIPTIONAL REGULATOR RUTR"/>
    <property type="match status" value="1"/>
</dbReference>
<dbReference type="InterPro" id="IPR001647">
    <property type="entry name" value="HTH_TetR"/>
</dbReference>
<keyword evidence="2" id="KW-0238">DNA-binding</keyword>
<dbReference type="Gene3D" id="1.10.357.10">
    <property type="entry name" value="Tetracycline Repressor, domain 2"/>
    <property type="match status" value="2"/>
</dbReference>
<dbReference type="EMBL" id="LAZR01000134">
    <property type="protein sequence ID" value="KKN87763.1"/>
    <property type="molecule type" value="Genomic_DNA"/>
</dbReference>
<keyword evidence="3" id="KW-0804">Transcription</keyword>
<dbReference type="AlphaFoldDB" id="A0A0F9X883"/>
<evidence type="ECO:0000256" key="4">
    <source>
        <dbReference type="SAM" id="MobiDB-lite"/>
    </source>
</evidence>
<dbReference type="PRINTS" id="PR00455">
    <property type="entry name" value="HTHTETR"/>
</dbReference>
<feature type="domain" description="HTH tetR-type" evidence="5">
    <location>
        <begin position="21"/>
        <end position="81"/>
    </location>
</feature>
<dbReference type="InterPro" id="IPR041490">
    <property type="entry name" value="KstR2_TetR_C"/>
</dbReference>
<keyword evidence="1" id="KW-0805">Transcription regulation</keyword>
<reference evidence="6" key="1">
    <citation type="journal article" date="2015" name="Nature">
        <title>Complex archaea that bridge the gap between prokaryotes and eukaryotes.</title>
        <authorList>
            <person name="Spang A."/>
            <person name="Saw J.H."/>
            <person name="Jorgensen S.L."/>
            <person name="Zaremba-Niedzwiedzka K."/>
            <person name="Martijn J."/>
            <person name="Lind A.E."/>
            <person name="van Eijk R."/>
            <person name="Schleper C."/>
            <person name="Guy L."/>
            <person name="Ettema T.J."/>
        </authorList>
    </citation>
    <scope>NUCLEOTIDE SEQUENCE</scope>
</reference>
<dbReference type="SUPFAM" id="SSF46689">
    <property type="entry name" value="Homeodomain-like"/>
    <property type="match status" value="2"/>
</dbReference>
<dbReference type="InterPro" id="IPR009057">
    <property type="entry name" value="Homeodomain-like_sf"/>
</dbReference>
<proteinExistence type="predicted"/>
<evidence type="ECO:0000256" key="1">
    <source>
        <dbReference type="ARBA" id="ARBA00023015"/>
    </source>
</evidence>
<dbReference type="Pfam" id="PF00440">
    <property type="entry name" value="TetR_N"/>
    <property type="match status" value="2"/>
</dbReference>
<dbReference type="GO" id="GO:0000976">
    <property type="term" value="F:transcription cis-regulatory region binding"/>
    <property type="evidence" value="ECO:0007669"/>
    <property type="project" value="TreeGrafter"/>
</dbReference>
<dbReference type="SUPFAM" id="SSF48498">
    <property type="entry name" value="Tetracyclin repressor-like, C-terminal domain"/>
    <property type="match status" value="2"/>
</dbReference>
<evidence type="ECO:0000256" key="3">
    <source>
        <dbReference type="ARBA" id="ARBA00023163"/>
    </source>
</evidence>
<dbReference type="PANTHER" id="PTHR30055:SF234">
    <property type="entry name" value="HTH-TYPE TRANSCRIPTIONAL REGULATOR BETI"/>
    <property type="match status" value="1"/>
</dbReference>
<sequence>MNMTPKPQNAVLHDGQPSKSEQTRETILAAAAQFFRNEGYNAATMRKIAKVANMEAGSIYYHFSSKEDILGEVMELGLRRLYVEASRVLAEARAQDKDFRQVLSEMVDTHLTFLLSEGDYTSANIRNFPTLPKELRQKHRPLRRAYSDLWNGFLVEAQQNGCVRTDIAIRPVRQFVLGALNWTVEWYDTERFPVATLSERVTRLLLDGMATKEHALVLVPRHRDRQIFEPEADTNKAARTRMQVLSAAARIIRDRGYKAATMRAISTEAGIEAGSIYYHFGSKDDILDEVLDLGLRDLLKGVTRTVSDWEKFPDDLSRMSAAIKTHMECLFQASEFTSANIRIYGQLPSNVRARHWPVRHEYAQLWDRILKDAQDSGCLRSDIRIVPLRQVMLGALNWTVEWFDPKKAGQEGNISLPELVEILQKLLLGGLSK</sequence>
<evidence type="ECO:0000259" key="5">
    <source>
        <dbReference type="PROSITE" id="PS50977"/>
    </source>
</evidence>
<dbReference type="Pfam" id="PF17932">
    <property type="entry name" value="TetR_C_24"/>
    <property type="match status" value="2"/>
</dbReference>
<gene>
    <name evidence="6" type="ORF">LCGC14_0254550</name>
</gene>
<dbReference type="PROSITE" id="PS50977">
    <property type="entry name" value="HTH_TETR_2"/>
    <property type="match status" value="2"/>
</dbReference>
<dbReference type="Gene3D" id="1.10.10.60">
    <property type="entry name" value="Homeodomain-like"/>
    <property type="match status" value="1"/>
</dbReference>
<dbReference type="InterPro" id="IPR023772">
    <property type="entry name" value="DNA-bd_HTH_TetR-type_CS"/>
</dbReference>
<evidence type="ECO:0000256" key="2">
    <source>
        <dbReference type="ARBA" id="ARBA00023125"/>
    </source>
</evidence>
<accession>A0A0F9X883</accession>
<dbReference type="GO" id="GO:0003700">
    <property type="term" value="F:DNA-binding transcription factor activity"/>
    <property type="evidence" value="ECO:0007669"/>
    <property type="project" value="TreeGrafter"/>
</dbReference>
<dbReference type="InterPro" id="IPR036271">
    <property type="entry name" value="Tet_transcr_reg_TetR-rel_C_sf"/>
</dbReference>
<comment type="caution">
    <text evidence="6">The sequence shown here is derived from an EMBL/GenBank/DDBJ whole genome shotgun (WGS) entry which is preliminary data.</text>
</comment>